<evidence type="ECO:0000259" key="6">
    <source>
        <dbReference type="Pfam" id="PF01212"/>
    </source>
</evidence>
<evidence type="ECO:0000256" key="4">
    <source>
        <dbReference type="ARBA" id="ARBA00023239"/>
    </source>
</evidence>
<dbReference type="PANTHER" id="PTHR48097:SF9">
    <property type="entry name" value="L-THREONINE ALDOLASE"/>
    <property type="match status" value="1"/>
</dbReference>
<evidence type="ECO:0000256" key="2">
    <source>
        <dbReference type="ARBA" id="ARBA00006966"/>
    </source>
</evidence>
<dbReference type="NCBIfam" id="NF007825">
    <property type="entry name" value="PRK10534.1"/>
    <property type="match status" value="1"/>
</dbReference>
<evidence type="ECO:0000256" key="3">
    <source>
        <dbReference type="ARBA" id="ARBA00022898"/>
    </source>
</evidence>
<dbReference type="FunFam" id="3.40.640.10:FF:000030">
    <property type="entry name" value="Low-specificity L-threonine aldolase"/>
    <property type="match status" value="1"/>
</dbReference>
<dbReference type="GO" id="GO:0006567">
    <property type="term" value="P:L-threonine catabolic process"/>
    <property type="evidence" value="ECO:0007669"/>
    <property type="project" value="TreeGrafter"/>
</dbReference>
<dbReference type="EMBL" id="CP001997">
    <property type="protein sequence ID" value="ADE56435.1"/>
    <property type="molecule type" value="Genomic_DNA"/>
</dbReference>
<dbReference type="EC" id="4.1.2.5" evidence="7"/>
<evidence type="ECO:0000256" key="5">
    <source>
        <dbReference type="PIRSR" id="PIRSR017617-1"/>
    </source>
</evidence>
<comment type="similarity">
    <text evidence="2">Belongs to the threonine aldolase family.</text>
</comment>
<dbReference type="InterPro" id="IPR023603">
    <property type="entry name" value="Low_specificity_L-TA-like"/>
</dbReference>
<dbReference type="Gene3D" id="3.90.1150.10">
    <property type="entry name" value="Aspartate Aminotransferase, domain 1"/>
    <property type="match status" value="1"/>
</dbReference>
<dbReference type="HOGENOM" id="CLU_029381_0_2_0"/>
<dbReference type="Gene3D" id="3.40.640.10">
    <property type="entry name" value="Type I PLP-dependent aspartate aminotransferase-like (Major domain)"/>
    <property type="match status" value="1"/>
</dbReference>
<dbReference type="PIRSF" id="PIRSF017617">
    <property type="entry name" value="Thr_aldolase"/>
    <property type="match status" value="1"/>
</dbReference>
<organism evidence="7 8">
    <name type="scientific">Aminobacterium colombiense (strain DSM 12261 / ALA-1)</name>
    <dbReference type="NCBI Taxonomy" id="572547"/>
    <lineage>
        <taxon>Bacteria</taxon>
        <taxon>Thermotogati</taxon>
        <taxon>Synergistota</taxon>
        <taxon>Synergistia</taxon>
        <taxon>Synergistales</taxon>
        <taxon>Aminobacteriaceae</taxon>
        <taxon>Aminobacterium</taxon>
    </lineage>
</organism>
<gene>
    <name evidence="7" type="ordered locus">Amico_0290</name>
</gene>
<keyword evidence="4 7" id="KW-0456">Lyase</keyword>
<dbReference type="OrthoDB" id="9774495at2"/>
<protein>
    <submittedName>
        <fullName evidence="7">Threonine aldolase</fullName>
        <ecNumber evidence="7">4.1.2.5</ecNumber>
    </submittedName>
</protein>
<feature type="modified residue" description="N6-(pyridoxal phosphate)lysine" evidence="5">
    <location>
        <position position="202"/>
    </location>
</feature>
<dbReference type="eggNOG" id="COG2008">
    <property type="taxonomic scope" value="Bacteria"/>
</dbReference>
<dbReference type="InterPro" id="IPR015424">
    <property type="entry name" value="PyrdxlP-dep_Trfase"/>
</dbReference>
<dbReference type="NCBIfam" id="NF041359">
    <property type="entry name" value="GntG_guanitoxin"/>
    <property type="match status" value="1"/>
</dbReference>
<accession>D5ED03</accession>
<dbReference type="Proteomes" id="UP000002366">
    <property type="component" value="Chromosome"/>
</dbReference>
<dbReference type="PANTHER" id="PTHR48097">
    <property type="entry name" value="L-THREONINE ALDOLASE-RELATED"/>
    <property type="match status" value="1"/>
</dbReference>
<dbReference type="GO" id="GO:0006545">
    <property type="term" value="P:glycine biosynthetic process"/>
    <property type="evidence" value="ECO:0007669"/>
    <property type="project" value="TreeGrafter"/>
</dbReference>
<keyword evidence="8" id="KW-1185">Reference proteome</keyword>
<dbReference type="AlphaFoldDB" id="D5ED03"/>
<reference evidence="7 8" key="1">
    <citation type="journal article" date="2010" name="Stand. Genomic Sci.">
        <title>Complete genome sequence of Aminobacterium colombiense type strain (ALA-1).</title>
        <authorList>
            <person name="Chertkov O."/>
            <person name="Sikorski J."/>
            <person name="Brambilla E."/>
            <person name="Lapidus A."/>
            <person name="Copeland A."/>
            <person name="Glavina Del Rio T."/>
            <person name="Nolan M."/>
            <person name="Lucas S."/>
            <person name="Tice H."/>
            <person name="Cheng J.F."/>
            <person name="Han C."/>
            <person name="Detter J.C."/>
            <person name="Bruce D."/>
            <person name="Tapia R."/>
            <person name="Goodwin L."/>
            <person name="Pitluck S."/>
            <person name="Liolios K."/>
            <person name="Ivanova N."/>
            <person name="Mavromatis K."/>
            <person name="Ovchinnikova G."/>
            <person name="Pati A."/>
            <person name="Chen A."/>
            <person name="Palaniappan K."/>
            <person name="Land M."/>
            <person name="Hauser L."/>
            <person name="Chang Y.J."/>
            <person name="Jeffries C.D."/>
            <person name="Spring S."/>
            <person name="Rohde M."/>
            <person name="Goker M."/>
            <person name="Bristow J."/>
            <person name="Eisen J.A."/>
            <person name="Markowitz V."/>
            <person name="Hugenholtz P."/>
            <person name="Kyrpides N.C."/>
            <person name="Klenk H.P."/>
        </authorList>
    </citation>
    <scope>NUCLEOTIDE SEQUENCE [LARGE SCALE GENOMIC DNA]</scope>
    <source>
        <strain evidence="8">DSM 12261 / ALA-1</strain>
    </source>
</reference>
<dbReference type="GO" id="GO:0005829">
    <property type="term" value="C:cytosol"/>
    <property type="evidence" value="ECO:0007669"/>
    <property type="project" value="TreeGrafter"/>
</dbReference>
<dbReference type="InterPro" id="IPR001597">
    <property type="entry name" value="ArAA_b-elim_lyase/Thr_aldolase"/>
</dbReference>
<dbReference type="SUPFAM" id="SSF53383">
    <property type="entry name" value="PLP-dependent transferases"/>
    <property type="match status" value="1"/>
</dbReference>
<dbReference type="KEGG" id="aco:Amico_0290"/>
<dbReference type="CDD" id="cd06502">
    <property type="entry name" value="TA_like"/>
    <property type="match status" value="1"/>
</dbReference>
<dbReference type="RefSeq" id="WP_013047701.1">
    <property type="nucleotide sequence ID" value="NC_014011.1"/>
</dbReference>
<comment type="cofactor">
    <cofactor evidence="1">
        <name>pyridoxal 5'-phosphate</name>
        <dbReference type="ChEBI" id="CHEBI:597326"/>
    </cofactor>
</comment>
<evidence type="ECO:0000256" key="1">
    <source>
        <dbReference type="ARBA" id="ARBA00001933"/>
    </source>
</evidence>
<sequence>MYFPIDLKSDTVTKPSEEMRRAMYEAEVGDDVYSEDPTVLRLEEKAAEITGKEAALFAVSGTMGNLVSLLSHCNRGDGVIIGTYSHINNYEGGGLSALGGLFPMLVDDSSGIPSPESIGEKCLPKNVHYAPARLLCLENTHNKCGGIAVSPERFAETVEKAKDMGLPVHLDGARLFNAALAWGADISVYTSRVDSVQLCLSKGLGAPVGSVICASSDFIDRARHWRKRVGGGMRQAGVIAAAGLYALDHNIDRMIEDHENAKRIAYILQDGGLAVEEKGRQTNMVFFSIPENGPTASTLIDSCARRGVYFTAMGERRVRLVTHLDVSKEQAVKAAEIIVEEVKKPE</sequence>
<feature type="domain" description="Aromatic amino acid beta-eliminating lyase/threonine aldolase" evidence="6">
    <location>
        <begin position="6"/>
        <end position="287"/>
    </location>
</feature>
<dbReference type="Pfam" id="PF01212">
    <property type="entry name" value="Beta_elim_lyase"/>
    <property type="match status" value="1"/>
</dbReference>
<name>D5ED03_AMICL</name>
<dbReference type="GO" id="GO:0008732">
    <property type="term" value="F:L-allo-threonine aldolase activity"/>
    <property type="evidence" value="ECO:0007669"/>
    <property type="project" value="TreeGrafter"/>
</dbReference>
<dbReference type="InterPro" id="IPR015422">
    <property type="entry name" value="PyrdxlP-dep_Trfase_small"/>
</dbReference>
<proteinExistence type="inferred from homology"/>
<evidence type="ECO:0000313" key="8">
    <source>
        <dbReference type="Proteomes" id="UP000002366"/>
    </source>
</evidence>
<dbReference type="InterPro" id="IPR015421">
    <property type="entry name" value="PyrdxlP-dep_Trfase_major"/>
</dbReference>
<keyword evidence="3" id="KW-0663">Pyridoxal phosphate</keyword>
<dbReference type="STRING" id="572547.Amico_0290"/>
<evidence type="ECO:0000313" key="7">
    <source>
        <dbReference type="EMBL" id="ADE56435.1"/>
    </source>
</evidence>